<dbReference type="AlphaFoldDB" id="A0A934K9A7"/>
<dbReference type="SUPFAM" id="SSF53067">
    <property type="entry name" value="Actin-like ATPase domain"/>
    <property type="match status" value="2"/>
</dbReference>
<gene>
    <name evidence="6" type="ORF">JF922_24465</name>
</gene>
<accession>A0A934K9A7</accession>
<dbReference type="Pfam" id="PF00370">
    <property type="entry name" value="FGGY_N"/>
    <property type="match status" value="1"/>
</dbReference>
<name>A0A934K9A7_9BACT</name>
<evidence type="ECO:0000313" key="7">
    <source>
        <dbReference type="Proteomes" id="UP000612893"/>
    </source>
</evidence>
<dbReference type="InterPro" id="IPR050406">
    <property type="entry name" value="FGGY_Carb_Kinase"/>
</dbReference>
<evidence type="ECO:0000256" key="2">
    <source>
        <dbReference type="ARBA" id="ARBA00022679"/>
    </source>
</evidence>
<dbReference type="InterPro" id="IPR000577">
    <property type="entry name" value="Carb_kinase_FGGY"/>
</dbReference>
<reference evidence="6" key="1">
    <citation type="submission" date="2020-10" db="EMBL/GenBank/DDBJ databases">
        <title>Ca. Dormibacterota MAGs.</title>
        <authorList>
            <person name="Montgomery K."/>
        </authorList>
    </citation>
    <scope>NUCLEOTIDE SEQUENCE [LARGE SCALE GENOMIC DNA]</scope>
    <source>
        <strain evidence="6">SC8812_S17_10</strain>
    </source>
</reference>
<dbReference type="RefSeq" id="WP_338205360.1">
    <property type="nucleotide sequence ID" value="NZ_JAEKNR010000239.1"/>
</dbReference>
<feature type="domain" description="Carbohydrate kinase FGGY C-terminal" evidence="5">
    <location>
        <begin position="298"/>
        <end position="446"/>
    </location>
</feature>
<comment type="caution">
    <text evidence="6">The sequence shown here is derived from an EMBL/GenBank/DDBJ whole genome shotgun (WGS) entry which is preliminary data.</text>
</comment>
<dbReference type="PIRSF" id="PIRSF000538">
    <property type="entry name" value="GlpK"/>
    <property type="match status" value="1"/>
</dbReference>
<dbReference type="Gene3D" id="3.30.420.40">
    <property type="match status" value="2"/>
</dbReference>
<dbReference type="InterPro" id="IPR018484">
    <property type="entry name" value="FGGY_N"/>
</dbReference>
<sequence>MHTRSKGLGHVLALDVGTSSVRALLFDLLGRPVPGAVAQIAYRPRVDAQGAAEVDAGRLVGLTWRAIQALLGATRQTLADAPVRAVSISTFWHSLLASDGSGQPLTPIYLWADSRSWREAQDLRETVDPEAVRHRTGCLVHPSYWPAKLAWLRKLRPDLWSRPVRWLSFGDLLHWRLFGAPLSSVSMASGTGLFELEGLRWDSELCSVLQVPSETLPRLGEASQGLLAPFASRWPELASVPWLTAMGDGALANLGSACADTAHRALTVGTSGALRVLYRGRPPERLPDGLWCYRLDAQRPVIGGALSSGGNIYAWLVATLAVDVGILERQVARIPPTSHGLTFLPHLAGERSPGFALHATGALAGLTLATTPVEIVRAGLESIAIEFARIDGRLDQVLPKDAVLVANGHGLLSSPGWMQIMADAIGKPLAAERGSEASARGAAVMALEHLGLLDSDHLRPSLGRSFVPVPAATRLYGRQLAKQEALYRVLVAERALDSPPANPQGIG</sequence>
<dbReference type="EMBL" id="JAEKNR010000239">
    <property type="protein sequence ID" value="MBJ7601214.1"/>
    <property type="molecule type" value="Genomic_DNA"/>
</dbReference>
<evidence type="ECO:0000259" key="5">
    <source>
        <dbReference type="Pfam" id="PF02782"/>
    </source>
</evidence>
<dbReference type="CDD" id="cd07770">
    <property type="entry name" value="ASKHA_NBD_FGGY_GntK"/>
    <property type="match status" value="1"/>
</dbReference>
<dbReference type="PANTHER" id="PTHR43095">
    <property type="entry name" value="SUGAR KINASE"/>
    <property type="match status" value="1"/>
</dbReference>
<organism evidence="6 7">
    <name type="scientific">Candidatus Nephthysia bennettiae</name>
    <dbReference type="NCBI Taxonomy" id="3127016"/>
    <lineage>
        <taxon>Bacteria</taxon>
        <taxon>Bacillati</taxon>
        <taxon>Candidatus Dormiibacterota</taxon>
        <taxon>Candidatus Dormibacteria</taxon>
        <taxon>Candidatus Dormibacterales</taxon>
        <taxon>Candidatus Dormibacteraceae</taxon>
        <taxon>Candidatus Nephthysia</taxon>
    </lineage>
</organism>
<evidence type="ECO:0000313" key="6">
    <source>
        <dbReference type="EMBL" id="MBJ7601214.1"/>
    </source>
</evidence>
<dbReference type="PANTHER" id="PTHR43095:SF2">
    <property type="entry name" value="GLUCONOKINASE"/>
    <property type="match status" value="1"/>
</dbReference>
<dbReference type="InterPro" id="IPR018485">
    <property type="entry name" value="FGGY_C"/>
</dbReference>
<feature type="domain" description="Carbohydrate kinase FGGY N-terminal" evidence="4">
    <location>
        <begin position="11"/>
        <end position="255"/>
    </location>
</feature>
<keyword evidence="7" id="KW-1185">Reference proteome</keyword>
<dbReference type="InterPro" id="IPR043129">
    <property type="entry name" value="ATPase_NBD"/>
</dbReference>
<comment type="similarity">
    <text evidence="1">Belongs to the FGGY kinase family.</text>
</comment>
<evidence type="ECO:0000259" key="4">
    <source>
        <dbReference type="Pfam" id="PF00370"/>
    </source>
</evidence>
<dbReference type="GO" id="GO:0016301">
    <property type="term" value="F:kinase activity"/>
    <property type="evidence" value="ECO:0007669"/>
    <property type="project" value="UniProtKB-KW"/>
</dbReference>
<dbReference type="Pfam" id="PF02782">
    <property type="entry name" value="FGGY_C"/>
    <property type="match status" value="1"/>
</dbReference>
<protein>
    <submittedName>
        <fullName evidence="6">Gluconokinase</fullName>
    </submittedName>
</protein>
<keyword evidence="2" id="KW-0808">Transferase</keyword>
<dbReference type="Proteomes" id="UP000612893">
    <property type="component" value="Unassembled WGS sequence"/>
</dbReference>
<keyword evidence="3" id="KW-0418">Kinase</keyword>
<evidence type="ECO:0000256" key="1">
    <source>
        <dbReference type="ARBA" id="ARBA00009156"/>
    </source>
</evidence>
<proteinExistence type="inferred from homology"/>
<evidence type="ECO:0000256" key="3">
    <source>
        <dbReference type="ARBA" id="ARBA00022777"/>
    </source>
</evidence>